<sequence length="162" mass="18971">MPSPDSNNEKSAEETRSRIMRAVRRANTRPEIVVRRLLHRMGLRFRLHRRGLPGTPDIVLPGRHTAIFVHGCFWHRHSGCRMASMPKTRIDFWQQKFDRNVERDRDNERALVDQGWRVLTVWECETRDLEALAERLRHLFHIERSKSADADSASSGGRCCET</sequence>
<evidence type="ECO:0000256" key="3">
    <source>
        <dbReference type="ARBA" id="ARBA00022763"/>
    </source>
</evidence>
<dbReference type="AlphaFoldDB" id="A0A838L8J3"/>
<evidence type="ECO:0000256" key="6">
    <source>
        <dbReference type="PIRNR" id="PIRNR018267"/>
    </source>
</evidence>
<protein>
    <recommendedName>
        <fullName evidence="6">Very short patch repair endonuclease</fullName>
        <ecNumber evidence="6">3.1.-.-</ecNumber>
    </recommendedName>
</protein>
<dbReference type="SUPFAM" id="SSF52980">
    <property type="entry name" value="Restriction endonuclease-like"/>
    <property type="match status" value="1"/>
</dbReference>
<comment type="caution">
    <text evidence="7">The sequence shown here is derived from an EMBL/GenBank/DDBJ whole genome shotgun (WGS) entry which is preliminary data.</text>
</comment>
<evidence type="ECO:0000313" key="8">
    <source>
        <dbReference type="Proteomes" id="UP000570166"/>
    </source>
</evidence>
<accession>A0A838L8J3</accession>
<keyword evidence="3 6" id="KW-0227">DNA damage</keyword>
<dbReference type="InterPro" id="IPR011335">
    <property type="entry name" value="Restrct_endonuc-II-like"/>
</dbReference>
<evidence type="ECO:0000256" key="4">
    <source>
        <dbReference type="ARBA" id="ARBA00022801"/>
    </source>
</evidence>
<dbReference type="CDD" id="cd00221">
    <property type="entry name" value="Vsr"/>
    <property type="match status" value="1"/>
</dbReference>
<dbReference type="NCBIfam" id="TIGR00632">
    <property type="entry name" value="vsr"/>
    <property type="match status" value="1"/>
</dbReference>
<dbReference type="InterPro" id="IPR004603">
    <property type="entry name" value="DNA_mismatch_endonuc_vsr"/>
</dbReference>
<dbReference type="PIRSF" id="PIRSF018267">
    <property type="entry name" value="VSR_endonuc"/>
    <property type="match status" value="1"/>
</dbReference>
<keyword evidence="2 6" id="KW-0255">Endonuclease</keyword>
<dbReference type="Pfam" id="PF03852">
    <property type="entry name" value="Vsr"/>
    <property type="match status" value="1"/>
</dbReference>
<keyword evidence="1 6" id="KW-0540">Nuclease</keyword>
<reference evidence="7 8" key="1">
    <citation type="submission" date="2020-07" db="EMBL/GenBank/DDBJ databases">
        <authorList>
            <person name="Sun Q."/>
        </authorList>
    </citation>
    <scope>NUCLEOTIDE SEQUENCE [LARGE SCALE GENOMIC DNA]</scope>
    <source>
        <strain evidence="7 8">CGMCC 1.13654</strain>
    </source>
</reference>
<comment type="function">
    <text evidence="6">May nick specific sequences that contain T:G mispairs resulting from m5C-deamination.</text>
</comment>
<dbReference type="EMBL" id="JACEIB010000008">
    <property type="protein sequence ID" value="MBA2934995.1"/>
    <property type="molecule type" value="Genomic_DNA"/>
</dbReference>
<evidence type="ECO:0000256" key="1">
    <source>
        <dbReference type="ARBA" id="ARBA00022722"/>
    </source>
</evidence>
<dbReference type="EC" id="3.1.-.-" evidence="6"/>
<proteinExistence type="inferred from homology"/>
<keyword evidence="4 6" id="KW-0378">Hydrolase</keyword>
<keyword evidence="8" id="KW-1185">Reference proteome</keyword>
<keyword evidence="5 6" id="KW-0234">DNA repair</keyword>
<gene>
    <name evidence="7" type="primary">vsr</name>
    <name evidence="7" type="ORF">HZF05_12890</name>
</gene>
<dbReference type="GO" id="GO:0006298">
    <property type="term" value="P:mismatch repair"/>
    <property type="evidence" value="ECO:0007669"/>
    <property type="project" value="UniProtKB-UniRule"/>
</dbReference>
<evidence type="ECO:0000256" key="5">
    <source>
        <dbReference type="ARBA" id="ARBA00023204"/>
    </source>
</evidence>
<dbReference type="GO" id="GO:0016787">
    <property type="term" value="F:hydrolase activity"/>
    <property type="evidence" value="ECO:0007669"/>
    <property type="project" value="UniProtKB-KW"/>
</dbReference>
<comment type="similarity">
    <text evidence="6">Belongs to the vsr family.</text>
</comment>
<evidence type="ECO:0000313" key="7">
    <source>
        <dbReference type="EMBL" id="MBA2934995.1"/>
    </source>
</evidence>
<name>A0A838L8J3_9SPHN</name>
<organism evidence="7 8">
    <name type="scientific">Sphingomonas chungangi</name>
    <dbReference type="NCBI Taxonomy" id="2683589"/>
    <lineage>
        <taxon>Bacteria</taxon>
        <taxon>Pseudomonadati</taxon>
        <taxon>Pseudomonadota</taxon>
        <taxon>Alphaproteobacteria</taxon>
        <taxon>Sphingomonadales</taxon>
        <taxon>Sphingomonadaceae</taxon>
        <taxon>Sphingomonas</taxon>
    </lineage>
</organism>
<evidence type="ECO:0000256" key="2">
    <source>
        <dbReference type="ARBA" id="ARBA00022759"/>
    </source>
</evidence>
<dbReference type="Gene3D" id="3.40.960.10">
    <property type="entry name" value="VSR Endonuclease"/>
    <property type="match status" value="1"/>
</dbReference>
<dbReference type="Proteomes" id="UP000570166">
    <property type="component" value="Unassembled WGS sequence"/>
</dbReference>
<dbReference type="GO" id="GO:0004519">
    <property type="term" value="F:endonuclease activity"/>
    <property type="evidence" value="ECO:0007669"/>
    <property type="project" value="UniProtKB-KW"/>
</dbReference>